<dbReference type="InterPro" id="IPR036691">
    <property type="entry name" value="Endo/exonu/phosph_ase_sf"/>
</dbReference>
<dbReference type="CDD" id="cd09076">
    <property type="entry name" value="L1-EN"/>
    <property type="match status" value="1"/>
</dbReference>
<dbReference type="Proteomes" id="UP000475862">
    <property type="component" value="Unassembled WGS sequence"/>
</dbReference>
<dbReference type="AlphaFoldDB" id="A0A6G0TSE5"/>
<dbReference type="Gene3D" id="3.30.70.270">
    <property type="match status" value="1"/>
</dbReference>
<feature type="region of interest" description="Disordered" evidence="1">
    <location>
        <begin position="1"/>
        <end position="22"/>
    </location>
</feature>
<feature type="compositionally biased region" description="Basic and acidic residues" evidence="1">
    <location>
        <begin position="1"/>
        <end position="15"/>
    </location>
</feature>
<evidence type="ECO:0000313" key="4">
    <source>
        <dbReference type="Proteomes" id="UP000475862"/>
    </source>
</evidence>
<name>A0A6G0TSE5_APHGL</name>
<dbReference type="Pfam" id="PF00078">
    <property type="entry name" value="RVT_1"/>
    <property type="match status" value="1"/>
</dbReference>
<dbReference type="Gene3D" id="3.60.10.10">
    <property type="entry name" value="Endonuclease/exonuclease/phosphatase"/>
    <property type="match status" value="1"/>
</dbReference>
<dbReference type="InterPro" id="IPR000477">
    <property type="entry name" value="RT_dom"/>
</dbReference>
<feature type="domain" description="Reverse transcriptase" evidence="2">
    <location>
        <begin position="539"/>
        <end position="807"/>
    </location>
</feature>
<dbReference type="InterPro" id="IPR043128">
    <property type="entry name" value="Rev_trsase/Diguanyl_cyclase"/>
</dbReference>
<proteinExistence type="predicted"/>
<dbReference type="PANTHER" id="PTHR47027">
    <property type="entry name" value="REVERSE TRANSCRIPTASE DOMAIN-CONTAINING PROTEIN"/>
    <property type="match status" value="1"/>
</dbReference>
<dbReference type="EMBL" id="VYZN01000017">
    <property type="protein sequence ID" value="KAE9537965.1"/>
    <property type="molecule type" value="Genomic_DNA"/>
</dbReference>
<accession>A0A6G0TSE5</accession>
<protein>
    <recommendedName>
        <fullName evidence="2">Reverse transcriptase domain-containing protein</fullName>
    </recommendedName>
</protein>
<comment type="caution">
    <text evidence="3">The sequence shown here is derived from an EMBL/GenBank/DDBJ whole genome shotgun (WGS) entry which is preliminary data.</text>
</comment>
<dbReference type="Pfam" id="PF03372">
    <property type="entry name" value="Exo_endo_phos"/>
    <property type="match status" value="1"/>
</dbReference>
<gene>
    <name evidence="3" type="ORF">AGLY_005937</name>
</gene>
<dbReference type="GO" id="GO:0071897">
    <property type="term" value="P:DNA biosynthetic process"/>
    <property type="evidence" value="ECO:0007669"/>
    <property type="project" value="UniProtKB-ARBA"/>
</dbReference>
<dbReference type="CDD" id="cd01650">
    <property type="entry name" value="RT_nLTR_like"/>
    <property type="match status" value="1"/>
</dbReference>
<dbReference type="PROSITE" id="PS50878">
    <property type="entry name" value="RT_POL"/>
    <property type="match status" value="1"/>
</dbReference>
<sequence>MFMHMENKASGEHLKPSNKPRNWINHGKQLESENGLNLGTWNVRTLNKPGALKYVLEEQNKYNLDVLAIQEIRWTGNGNIKKENITLFYSGSENGKHENGVGFMIQDKILPGIKHFSAVSDRLCYIRIAGRLFDLVIINCYAPTEDKNEDLKDNFYEDLEALYDSLPVHCVKMVVGDFNAKVGKENRFRPTIGPDSLHNISNNNGTRLVNFASSKDIIISSTYFPRKGIHKHTWKSPDGRTKNQIDHILINKRHGSCIQKVRSYRGADADTDHYLLYAKFIIRLSVKWRMASKKARERFNVQSLENIEISRKYAENLRHNLERTKSHIEKTNDKNVCVNSRWTQIKHVITNSANQVLGMENKQQKKDWFNDLCSDAVTKRNELRKRMLQNSSQENINIFKEQREKRLHEKKKIEEIERNRSNTRKFFKESGSIKAGFKPQTRILSDDFGNLITEEKEVVSHFKEYFNQLLNQPVVEEGNETIYYHTAEPKIEKPEREEIDNIINKLKNNRAPGENNIVAELLKKGGTEIRREIMEMISIIWDKETLPEDWNTAVICPILKKGDPTKTKNYRGISLLDTCYKVYSSLILERINPYVNEIVGEYQSGFRKGKSTLDHIFTLRQIMAKFYEFDKELHLIFIDYKQAYDSINRDKLWEALEVLGIPKKYVSLIKGCNNRTVCRVRFLQEMSETFEVKSGLRQGDALSPTLFNLALEKAMREVWDGRKMEICGKRVILAYADDIVVMGETREEVMNTASKLLKASKTIGLRVNEEKTKYLVVARRSPNTDHITVDDYSFKKVEVFKYLGVNINSNNDMHEEINDRIACGNRCYYSIMRLLKSKLLSRNSKTLLYHSYLRPIITYASETWSLTKGDSKRLMTFERKVLRNIYGPKFDAESQTYERRNNQELQELYNRPNIIAYIRSKRLEWFGHVWRAGGQVIKEVLINTINKKRPLGRPRTRWVDVIAQDIKNIEEASSFDDAYDREKWRGFVMAAMALNGPIS</sequence>
<dbReference type="InterPro" id="IPR043502">
    <property type="entry name" value="DNA/RNA_pol_sf"/>
</dbReference>
<organism evidence="3 4">
    <name type="scientific">Aphis glycines</name>
    <name type="common">Soybean aphid</name>
    <dbReference type="NCBI Taxonomy" id="307491"/>
    <lineage>
        <taxon>Eukaryota</taxon>
        <taxon>Metazoa</taxon>
        <taxon>Ecdysozoa</taxon>
        <taxon>Arthropoda</taxon>
        <taxon>Hexapoda</taxon>
        <taxon>Insecta</taxon>
        <taxon>Pterygota</taxon>
        <taxon>Neoptera</taxon>
        <taxon>Paraneoptera</taxon>
        <taxon>Hemiptera</taxon>
        <taxon>Sternorrhyncha</taxon>
        <taxon>Aphidomorpha</taxon>
        <taxon>Aphidoidea</taxon>
        <taxon>Aphididae</taxon>
        <taxon>Aphidini</taxon>
        <taxon>Aphis</taxon>
        <taxon>Aphis</taxon>
    </lineage>
</organism>
<evidence type="ECO:0000256" key="1">
    <source>
        <dbReference type="SAM" id="MobiDB-lite"/>
    </source>
</evidence>
<dbReference type="PANTHER" id="PTHR47027:SF20">
    <property type="entry name" value="REVERSE TRANSCRIPTASE-LIKE PROTEIN WITH RNA-DIRECTED DNA POLYMERASE DOMAIN"/>
    <property type="match status" value="1"/>
</dbReference>
<reference evidence="3 4" key="1">
    <citation type="submission" date="2019-08" db="EMBL/GenBank/DDBJ databases">
        <title>The genome of the soybean aphid Biotype 1, its phylome, world population structure and adaptation to the North American continent.</title>
        <authorList>
            <person name="Giordano R."/>
            <person name="Donthu R.K."/>
            <person name="Hernandez A.G."/>
            <person name="Wright C.L."/>
            <person name="Zimin A.V."/>
        </authorList>
    </citation>
    <scope>NUCLEOTIDE SEQUENCE [LARGE SCALE GENOMIC DNA]</scope>
    <source>
        <tissue evidence="3">Whole aphids</tissue>
    </source>
</reference>
<keyword evidence="4" id="KW-1185">Reference proteome</keyword>
<dbReference type="OrthoDB" id="6622538at2759"/>
<evidence type="ECO:0000313" key="3">
    <source>
        <dbReference type="EMBL" id="KAE9537965.1"/>
    </source>
</evidence>
<dbReference type="SUPFAM" id="SSF56219">
    <property type="entry name" value="DNase I-like"/>
    <property type="match status" value="1"/>
</dbReference>
<dbReference type="GO" id="GO:0003824">
    <property type="term" value="F:catalytic activity"/>
    <property type="evidence" value="ECO:0007669"/>
    <property type="project" value="InterPro"/>
</dbReference>
<dbReference type="SUPFAM" id="SSF56672">
    <property type="entry name" value="DNA/RNA polymerases"/>
    <property type="match status" value="1"/>
</dbReference>
<evidence type="ECO:0000259" key="2">
    <source>
        <dbReference type="PROSITE" id="PS50878"/>
    </source>
</evidence>
<dbReference type="InterPro" id="IPR005135">
    <property type="entry name" value="Endo/exonuclease/phosphatase"/>
</dbReference>